<gene>
    <name evidence="2" type="ORF">NDU88_006543</name>
</gene>
<accession>A0AAV7PMQ8</accession>
<dbReference type="Proteomes" id="UP001066276">
    <property type="component" value="Chromosome 7"/>
</dbReference>
<dbReference type="AlphaFoldDB" id="A0AAV7PMQ8"/>
<organism evidence="2 3">
    <name type="scientific">Pleurodeles waltl</name>
    <name type="common">Iberian ribbed newt</name>
    <dbReference type="NCBI Taxonomy" id="8319"/>
    <lineage>
        <taxon>Eukaryota</taxon>
        <taxon>Metazoa</taxon>
        <taxon>Chordata</taxon>
        <taxon>Craniata</taxon>
        <taxon>Vertebrata</taxon>
        <taxon>Euteleostomi</taxon>
        <taxon>Amphibia</taxon>
        <taxon>Batrachia</taxon>
        <taxon>Caudata</taxon>
        <taxon>Salamandroidea</taxon>
        <taxon>Salamandridae</taxon>
        <taxon>Pleurodelinae</taxon>
        <taxon>Pleurodeles</taxon>
    </lineage>
</organism>
<evidence type="ECO:0000313" key="2">
    <source>
        <dbReference type="EMBL" id="KAJ1128164.1"/>
    </source>
</evidence>
<name>A0AAV7PMQ8_PLEWA</name>
<protein>
    <submittedName>
        <fullName evidence="2">Uncharacterized protein</fullName>
    </submittedName>
</protein>
<evidence type="ECO:0000313" key="3">
    <source>
        <dbReference type="Proteomes" id="UP001066276"/>
    </source>
</evidence>
<evidence type="ECO:0000256" key="1">
    <source>
        <dbReference type="SAM" id="MobiDB-lite"/>
    </source>
</evidence>
<keyword evidence="3" id="KW-1185">Reference proteome</keyword>
<reference evidence="2" key="1">
    <citation type="journal article" date="2022" name="bioRxiv">
        <title>Sequencing and chromosome-scale assembly of the giantPleurodeles waltlgenome.</title>
        <authorList>
            <person name="Brown T."/>
            <person name="Elewa A."/>
            <person name="Iarovenko S."/>
            <person name="Subramanian E."/>
            <person name="Araus A.J."/>
            <person name="Petzold A."/>
            <person name="Susuki M."/>
            <person name="Suzuki K.-i.T."/>
            <person name="Hayashi T."/>
            <person name="Toyoda A."/>
            <person name="Oliveira C."/>
            <person name="Osipova E."/>
            <person name="Leigh N.D."/>
            <person name="Simon A."/>
            <person name="Yun M.H."/>
        </authorList>
    </citation>
    <scope>NUCLEOTIDE SEQUENCE</scope>
    <source>
        <strain evidence="2">20211129_DDA</strain>
        <tissue evidence="2">Liver</tissue>
    </source>
</reference>
<sequence>MLYNMAPGHEKEEGMIRSAPGGVPWAWEAIKKHSQGTGRHLLPCIHHRDPGITGPDCWSRVGVATLLEAAALEDGAEQPGRIWRMERSNLGGSGGPQACPQIMPEGSPPTG</sequence>
<proteinExistence type="predicted"/>
<comment type="caution">
    <text evidence="2">The sequence shown here is derived from an EMBL/GenBank/DDBJ whole genome shotgun (WGS) entry which is preliminary data.</text>
</comment>
<dbReference type="EMBL" id="JANPWB010000011">
    <property type="protein sequence ID" value="KAJ1128164.1"/>
    <property type="molecule type" value="Genomic_DNA"/>
</dbReference>
<feature type="region of interest" description="Disordered" evidence="1">
    <location>
        <begin position="87"/>
        <end position="111"/>
    </location>
</feature>